<organism evidence="2 3">
    <name type="scientific">Saprolegnia diclina (strain VS20)</name>
    <dbReference type="NCBI Taxonomy" id="1156394"/>
    <lineage>
        <taxon>Eukaryota</taxon>
        <taxon>Sar</taxon>
        <taxon>Stramenopiles</taxon>
        <taxon>Oomycota</taxon>
        <taxon>Saprolegniomycetes</taxon>
        <taxon>Saprolegniales</taxon>
        <taxon>Saprolegniaceae</taxon>
        <taxon>Saprolegnia</taxon>
    </lineage>
</organism>
<name>T0QC27_SAPDV</name>
<dbReference type="InParanoid" id="T0QC27"/>
<proteinExistence type="predicted"/>
<reference evidence="2 3" key="1">
    <citation type="submission" date="2012-04" db="EMBL/GenBank/DDBJ databases">
        <title>The Genome Sequence of Saprolegnia declina VS20.</title>
        <authorList>
            <consortium name="The Broad Institute Genome Sequencing Platform"/>
            <person name="Russ C."/>
            <person name="Nusbaum C."/>
            <person name="Tyler B."/>
            <person name="van West P."/>
            <person name="Dieguez-Uribeondo J."/>
            <person name="de Bruijn I."/>
            <person name="Tripathy S."/>
            <person name="Jiang R."/>
            <person name="Young S.K."/>
            <person name="Zeng Q."/>
            <person name="Gargeya S."/>
            <person name="Fitzgerald M."/>
            <person name="Haas B."/>
            <person name="Abouelleil A."/>
            <person name="Alvarado L."/>
            <person name="Arachchi H.M."/>
            <person name="Berlin A."/>
            <person name="Chapman S.B."/>
            <person name="Goldberg J."/>
            <person name="Griggs A."/>
            <person name="Gujja S."/>
            <person name="Hansen M."/>
            <person name="Howarth C."/>
            <person name="Imamovic A."/>
            <person name="Larimer J."/>
            <person name="McCowen C."/>
            <person name="Montmayeur A."/>
            <person name="Murphy C."/>
            <person name="Neiman D."/>
            <person name="Pearson M."/>
            <person name="Priest M."/>
            <person name="Roberts A."/>
            <person name="Saif S."/>
            <person name="Shea T."/>
            <person name="Sisk P."/>
            <person name="Sykes S."/>
            <person name="Wortman J."/>
            <person name="Nusbaum C."/>
            <person name="Birren B."/>
        </authorList>
    </citation>
    <scope>NUCLEOTIDE SEQUENCE [LARGE SCALE GENOMIC DNA]</scope>
    <source>
        <strain evidence="2 3">VS20</strain>
    </source>
</reference>
<dbReference type="VEuPathDB" id="FungiDB:SDRG_11290"/>
<dbReference type="AlphaFoldDB" id="T0QC27"/>
<accession>T0QC27</accession>
<dbReference type="Proteomes" id="UP000030762">
    <property type="component" value="Unassembled WGS sequence"/>
</dbReference>
<gene>
    <name evidence="2" type="ORF">SDRG_11290</name>
</gene>
<dbReference type="RefSeq" id="XP_008615544.1">
    <property type="nucleotide sequence ID" value="XM_008617322.1"/>
</dbReference>
<evidence type="ECO:0000313" key="3">
    <source>
        <dbReference type="Proteomes" id="UP000030762"/>
    </source>
</evidence>
<feature type="compositionally biased region" description="Acidic residues" evidence="1">
    <location>
        <begin position="608"/>
        <end position="624"/>
    </location>
</feature>
<dbReference type="eggNOG" id="ENOG502R40P">
    <property type="taxonomic scope" value="Eukaryota"/>
</dbReference>
<dbReference type="OrthoDB" id="105783at2759"/>
<protein>
    <submittedName>
        <fullName evidence="2">Uncharacterized protein</fullName>
    </submittedName>
</protein>
<dbReference type="EMBL" id="JH767171">
    <property type="protein sequence ID" value="EQC31105.1"/>
    <property type="molecule type" value="Genomic_DNA"/>
</dbReference>
<evidence type="ECO:0000256" key="1">
    <source>
        <dbReference type="SAM" id="MobiDB-lite"/>
    </source>
</evidence>
<keyword evidence="3" id="KW-1185">Reference proteome</keyword>
<evidence type="ECO:0000313" key="2">
    <source>
        <dbReference type="EMBL" id="EQC31105.1"/>
    </source>
</evidence>
<dbReference type="GeneID" id="19952017"/>
<sequence length="709" mass="78152">MMRTAAARLVTSVAATARPASAAAARTLSSAAAGNAPWYRVEISGFLSTLSETTANDADYARLAALPQRDDVMAYEVQVLSDSVQHLGTYLPASRKKQIETLWAKTLGVLDTIDDAAAKADAYTAAFQALAVANAPSKYMEHLLKRMQGEHLTANPTIHIAMLHAARDRSILQVLRRVKAAQMGAVLLDAEATPLSPREVQNLHFRAHASFVKSLYAEFMSSTTKTFALESYAELLKEIAALLPPLDDKLMERTVPDEYMDKLAAVSVRALAMTGRHADVLTRLDALEAQYAGRSASVPQAVYLAAIEGLSAAYHNLTMVSERQLRTRNQTEDVQAAPSVRRLQKVQAALEATLSSKVDNIASEMADLPWADVQDQVADAEAAKEYIQFVHQRVRGASVLESFRLLTQDAMAAGDAFVGAVATRYAKSYPEASIALETAILKQYFVAASRYERRLKRSGLFADALVARVFSTLDAIAGRQSTVPEADVVDALHYAFRALALLYRLPEARRVLEMKSAWFPYLQPTVAEYDDLIMLLCATKTTRIAEPLALLQDMHNRGLKPTPLTLHRFVTFRMLALTKGDDEGHVVNEKQAALTRRLQRSLDGHDDSEGEDDDSDDEDDDEDEPAKPTWDDVSLSDQDSVADVITFLQDWHNMTGVVPYGKTVVPLLEYCAAKPSLKYELSRFVLWLQTLPLDAATKTLLRPHEKTTK</sequence>
<feature type="region of interest" description="Disordered" evidence="1">
    <location>
        <begin position="597"/>
        <end position="634"/>
    </location>
</feature>
<dbReference type="OMA" id="TIHIAML"/>